<dbReference type="Pfam" id="PF00750">
    <property type="entry name" value="tRNA-synt_1d"/>
    <property type="match status" value="1"/>
</dbReference>
<dbReference type="Gene3D" id="3.30.1360.70">
    <property type="entry name" value="Arginyl tRNA synthetase N-terminal domain"/>
    <property type="match status" value="1"/>
</dbReference>
<organism evidence="13 14">
    <name type="scientific">Pilimelia columellifera subsp. columellifera</name>
    <dbReference type="NCBI Taxonomy" id="706583"/>
    <lineage>
        <taxon>Bacteria</taxon>
        <taxon>Bacillati</taxon>
        <taxon>Actinomycetota</taxon>
        <taxon>Actinomycetes</taxon>
        <taxon>Micromonosporales</taxon>
        <taxon>Micromonosporaceae</taxon>
        <taxon>Pilimelia</taxon>
    </lineage>
</organism>
<dbReference type="EC" id="6.1.1.19" evidence="9"/>
<sequence>MANLEDLLKQRMAAAFAMVAGEPVEPAVRRSQHADFQSDAALGLARRLGSNPRAIAEQVVAAADLGDLCTQVEISGPGFINLTVTNSLLGELVADVLADDRLGVPRTQTPETITIDYSAPNAAKEMHVGHLRSTIIGDAAVRLLEWLGHTVIRQNHIGEWGTPFGMLIEHLLAIGETEAAAELSVGDLNGFYQAARRKFDTDEVFAARARQRVVALQSGDPTTRRLWETLVADSKKYFATVYALLDVRLTDDDYYGESFYNDQLQSVVDELDARGILTLSEGAKCVFPTGFTGRDDKPLPLIVQKSDGGFGYAATDLATIRRRINVLYATRLLYVVGLPQRQHFEMVYQTAREVGWLTDSVSAEHIGFGSILGTDGKMLRTRAGVSVKLVDLLDEAVTRAAEAIAVKDPNLDPQERAAVAKAVGIGAVKYADLSTDRNKDYIFDLDRMLAFEGNTAPYLQYARARICSIFRRAGIAPDRQPKQLVINDPAERALAIELLGFAGVLREVEAGLEFHRLAQYLHTLAAAFTAFYEKCTVLKAEDEVRDSRLVLCDATARTLALGLGLLGIQAPDQM</sequence>
<dbReference type="PANTHER" id="PTHR11956">
    <property type="entry name" value="ARGINYL-TRNA SYNTHETASE"/>
    <property type="match status" value="1"/>
</dbReference>
<dbReference type="SMART" id="SM01016">
    <property type="entry name" value="Arg_tRNA_synt_N"/>
    <property type="match status" value="1"/>
</dbReference>
<keyword evidence="14" id="KW-1185">Reference proteome</keyword>
<evidence type="ECO:0000256" key="2">
    <source>
        <dbReference type="ARBA" id="ARBA00022490"/>
    </source>
</evidence>
<evidence type="ECO:0000256" key="4">
    <source>
        <dbReference type="ARBA" id="ARBA00022741"/>
    </source>
</evidence>
<dbReference type="InterPro" id="IPR005148">
    <property type="entry name" value="Arg-tRNA-synth_N"/>
</dbReference>
<dbReference type="Proteomes" id="UP001499978">
    <property type="component" value="Unassembled WGS sequence"/>
</dbReference>
<dbReference type="CDD" id="cd07956">
    <property type="entry name" value="Anticodon_Ia_Arg"/>
    <property type="match status" value="1"/>
</dbReference>
<evidence type="ECO:0000256" key="6">
    <source>
        <dbReference type="ARBA" id="ARBA00022917"/>
    </source>
</evidence>
<dbReference type="PROSITE" id="PS00178">
    <property type="entry name" value="AA_TRNA_LIGASE_I"/>
    <property type="match status" value="1"/>
</dbReference>
<name>A0ABN3NHY3_9ACTN</name>
<dbReference type="NCBIfam" id="TIGR00456">
    <property type="entry name" value="argS"/>
    <property type="match status" value="1"/>
</dbReference>
<dbReference type="InterPro" id="IPR001412">
    <property type="entry name" value="aa-tRNA-synth_I_CS"/>
</dbReference>
<comment type="caution">
    <text evidence="9">Lacks conserved residue(s) required for the propagation of feature annotation.</text>
</comment>
<keyword evidence="6 9" id="KW-0648">Protein biosynthesis</keyword>
<dbReference type="InterPro" id="IPR014729">
    <property type="entry name" value="Rossmann-like_a/b/a_fold"/>
</dbReference>
<dbReference type="Pfam" id="PF05746">
    <property type="entry name" value="DALR_1"/>
    <property type="match status" value="1"/>
</dbReference>
<reference evidence="13 14" key="1">
    <citation type="journal article" date="2019" name="Int. J. Syst. Evol. Microbiol.">
        <title>The Global Catalogue of Microorganisms (GCM) 10K type strain sequencing project: providing services to taxonomists for standard genome sequencing and annotation.</title>
        <authorList>
            <consortium name="The Broad Institute Genomics Platform"/>
            <consortium name="The Broad Institute Genome Sequencing Center for Infectious Disease"/>
            <person name="Wu L."/>
            <person name="Ma J."/>
        </authorList>
    </citation>
    <scope>NUCLEOTIDE SEQUENCE [LARGE SCALE GENOMIC DNA]</scope>
    <source>
        <strain evidence="13 14">JCM 3367</strain>
    </source>
</reference>
<evidence type="ECO:0000256" key="8">
    <source>
        <dbReference type="ARBA" id="ARBA00049339"/>
    </source>
</evidence>
<gene>
    <name evidence="13" type="primary">argS_2</name>
    <name evidence="9" type="synonym">argS</name>
    <name evidence="13" type="ORF">GCM10010201_20760</name>
</gene>
<dbReference type="SUPFAM" id="SSF52374">
    <property type="entry name" value="Nucleotidylyl transferase"/>
    <property type="match status" value="1"/>
</dbReference>
<protein>
    <recommendedName>
        <fullName evidence="9">Arginine--tRNA ligase</fullName>
        <ecNumber evidence="9">6.1.1.19</ecNumber>
    </recommendedName>
    <alternativeName>
        <fullName evidence="9">Arginyl-tRNA synthetase</fullName>
        <shortName evidence="9">ArgRS</shortName>
    </alternativeName>
</protein>
<evidence type="ECO:0000256" key="3">
    <source>
        <dbReference type="ARBA" id="ARBA00022598"/>
    </source>
</evidence>
<keyword evidence="7 9" id="KW-0030">Aminoacyl-tRNA synthetase</keyword>
<accession>A0ABN3NHY3</accession>
<evidence type="ECO:0000313" key="13">
    <source>
        <dbReference type="EMBL" id="GAA2522537.1"/>
    </source>
</evidence>
<dbReference type="EMBL" id="BAAARY010000008">
    <property type="protein sequence ID" value="GAA2522537.1"/>
    <property type="molecule type" value="Genomic_DNA"/>
</dbReference>
<keyword evidence="4 9" id="KW-0547">Nucleotide-binding</keyword>
<comment type="subunit">
    <text evidence="9">Monomer.</text>
</comment>
<dbReference type="Pfam" id="PF03485">
    <property type="entry name" value="Arg_tRNA_synt_N"/>
    <property type="match status" value="1"/>
</dbReference>
<dbReference type="InterPro" id="IPR008909">
    <property type="entry name" value="DALR_anticod-bd"/>
</dbReference>
<dbReference type="Gene3D" id="3.40.50.620">
    <property type="entry name" value="HUPs"/>
    <property type="match status" value="1"/>
</dbReference>
<evidence type="ECO:0000256" key="1">
    <source>
        <dbReference type="ARBA" id="ARBA00005594"/>
    </source>
</evidence>
<evidence type="ECO:0000256" key="9">
    <source>
        <dbReference type="HAMAP-Rule" id="MF_00123"/>
    </source>
</evidence>
<dbReference type="Gene3D" id="1.10.730.10">
    <property type="entry name" value="Isoleucyl-tRNA Synthetase, Domain 1"/>
    <property type="match status" value="1"/>
</dbReference>
<feature type="domain" description="DALR anticodon binding" evidence="11">
    <location>
        <begin position="459"/>
        <end position="574"/>
    </location>
</feature>
<evidence type="ECO:0000256" key="10">
    <source>
        <dbReference type="RuleBase" id="RU363038"/>
    </source>
</evidence>
<keyword evidence="2 9" id="KW-0963">Cytoplasm</keyword>
<dbReference type="InterPro" id="IPR035684">
    <property type="entry name" value="ArgRS_core"/>
</dbReference>
<evidence type="ECO:0000259" key="12">
    <source>
        <dbReference type="SMART" id="SM01016"/>
    </source>
</evidence>
<proteinExistence type="inferred from homology"/>
<dbReference type="InterPro" id="IPR036695">
    <property type="entry name" value="Arg-tRNA-synth_N_sf"/>
</dbReference>
<dbReference type="HAMAP" id="MF_00123">
    <property type="entry name" value="Arg_tRNA_synth"/>
    <property type="match status" value="1"/>
</dbReference>
<evidence type="ECO:0000256" key="5">
    <source>
        <dbReference type="ARBA" id="ARBA00022840"/>
    </source>
</evidence>
<dbReference type="PANTHER" id="PTHR11956:SF5">
    <property type="entry name" value="ARGININE--TRNA LIGASE, CYTOPLASMIC"/>
    <property type="match status" value="1"/>
</dbReference>
<feature type="domain" description="Arginyl tRNA synthetase N-terminal" evidence="12">
    <location>
        <begin position="2"/>
        <end position="84"/>
    </location>
</feature>
<keyword evidence="3 9" id="KW-0436">Ligase</keyword>
<dbReference type="CDD" id="cd00671">
    <property type="entry name" value="ArgRS_core"/>
    <property type="match status" value="1"/>
</dbReference>
<comment type="similarity">
    <text evidence="1 9 10">Belongs to the class-I aminoacyl-tRNA synthetase family.</text>
</comment>
<keyword evidence="5 9" id="KW-0067">ATP-binding</keyword>
<dbReference type="InterPro" id="IPR001278">
    <property type="entry name" value="Arg-tRNA-ligase"/>
</dbReference>
<dbReference type="InterPro" id="IPR009080">
    <property type="entry name" value="tRNAsynth_Ia_anticodon-bd"/>
</dbReference>
<dbReference type="GO" id="GO:0016874">
    <property type="term" value="F:ligase activity"/>
    <property type="evidence" value="ECO:0007669"/>
    <property type="project" value="UniProtKB-KW"/>
</dbReference>
<evidence type="ECO:0000259" key="11">
    <source>
        <dbReference type="SMART" id="SM00836"/>
    </source>
</evidence>
<comment type="catalytic activity">
    <reaction evidence="8 9">
        <text>tRNA(Arg) + L-arginine + ATP = L-arginyl-tRNA(Arg) + AMP + diphosphate</text>
        <dbReference type="Rhea" id="RHEA:20301"/>
        <dbReference type="Rhea" id="RHEA-COMP:9658"/>
        <dbReference type="Rhea" id="RHEA-COMP:9673"/>
        <dbReference type="ChEBI" id="CHEBI:30616"/>
        <dbReference type="ChEBI" id="CHEBI:32682"/>
        <dbReference type="ChEBI" id="CHEBI:33019"/>
        <dbReference type="ChEBI" id="CHEBI:78442"/>
        <dbReference type="ChEBI" id="CHEBI:78513"/>
        <dbReference type="ChEBI" id="CHEBI:456215"/>
        <dbReference type="EC" id="6.1.1.19"/>
    </reaction>
</comment>
<dbReference type="SMART" id="SM00836">
    <property type="entry name" value="DALR_1"/>
    <property type="match status" value="1"/>
</dbReference>
<comment type="caution">
    <text evidence="13">The sequence shown here is derived from an EMBL/GenBank/DDBJ whole genome shotgun (WGS) entry which is preliminary data.</text>
</comment>
<evidence type="ECO:0000256" key="7">
    <source>
        <dbReference type="ARBA" id="ARBA00023146"/>
    </source>
</evidence>
<evidence type="ECO:0000313" key="14">
    <source>
        <dbReference type="Proteomes" id="UP001499978"/>
    </source>
</evidence>
<dbReference type="SUPFAM" id="SSF55190">
    <property type="entry name" value="Arginyl-tRNA synthetase (ArgRS), N-terminal 'additional' domain"/>
    <property type="match status" value="1"/>
</dbReference>
<dbReference type="SUPFAM" id="SSF47323">
    <property type="entry name" value="Anticodon-binding domain of a subclass of class I aminoacyl-tRNA synthetases"/>
    <property type="match status" value="1"/>
</dbReference>
<dbReference type="PRINTS" id="PR01038">
    <property type="entry name" value="TRNASYNTHARG"/>
</dbReference>
<comment type="subcellular location">
    <subcellularLocation>
        <location evidence="9">Cytoplasm</location>
    </subcellularLocation>
</comment>
<dbReference type="RefSeq" id="WP_344171919.1">
    <property type="nucleotide sequence ID" value="NZ_BAAARY010000008.1"/>
</dbReference>